<evidence type="ECO:0000259" key="1">
    <source>
        <dbReference type="Pfam" id="PF03756"/>
    </source>
</evidence>
<gene>
    <name evidence="2" type="ORF">GCM10007392_43570</name>
</gene>
<name>A0A918NHQ8_9GAMM</name>
<comment type="caution">
    <text evidence="2">The sequence shown here is derived from an EMBL/GenBank/DDBJ whole genome shotgun (WGS) entry which is preliminary data.</text>
</comment>
<dbReference type="EMBL" id="BMXR01000014">
    <property type="protein sequence ID" value="GGX71361.1"/>
    <property type="molecule type" value="Genomic_DNA"/>
</dbReference>
<keyword evidence="3" id="KW-1185">Reference proteome</keyword>
<dbReference type="InterPro" id="IPR005509">
    <property type="entry name" value="AfsA_hotdog_dom"/>
</dbReference>
<dbReference type="RefSeq" id="WP_189612764.1">
    <property type="nucleotide sequence ID" value="NZ_BMXR01000014.1"/>
</dbReference>
<organism evidence="2 3">
    <name type="scientific">Saccharospirillum salsuginis</name>
    <dbReference type="NCBI Taxonomy" id="418750"/>
    <lineage>
        <taxon>Bacteria</taxon>
        <taxon>Pseudomonadati</taxon>
        <taxon>Pseudomonadota</taxon>
        <taxon>Gammaproteobacteria</taxon>
        <taxon>Oceanospirillales</taxon>
        <taxon>Saccharospirillaceae</taxon>
        <taxon>Saccharospirillum</taxon>
    </lineage>
</organism>
<reference evidence="2" key="1">
    <citation type="journal article" date="2014" name="Int. J. Syst. Evol. Microbiol.">
        <title>Complete genome sequence of Corynebacterium casei LMG S-19264T (=DSM 44701T), isolated from a smear-ripened cheese.</title>
        <authorList>
            <consortium name="US DOE Joint Genome Institute (JGI-PGF)"/>
            <person name="Walter F."/>
            <person name="Albersmeier A."/>
            <person name="Kalinowski J."/>
            <person name="Ruckert C."/>
        </authorList>
    </citation>
    <scope>NUCLEOTIDE SEQUENCE</scope>
    <source>
        <strain evidence="2">KCTC 22169</strain>
    </source>
</reference>
<accession>A0A918NHQ8</accession>
<evidence type="ECO:0000313" key="2">
    <source>
        <dbReference type="EMBL" id="GGX71361.1"/>
    </source>
</evidence>
<dbReference type="Pfam" id="PF03756">
    <property type="entry name" value="AfsA"/>
    <property type="match status" value="1"/>
</dbReference>
<dbReference type="Proteomes" id="UP000626148">
    <property type="component" value="Unassembled WGS sequence"/>
</dbReference>
<sequence>MESTREQTLYTIVGDNLSTYRDLERCISYSQAIDYIKQGDLSEVGFILGQGLSEEAIGYLQAKLARRGYSHCLLNSETKLFRFASSAETHKHKKENVLITSPEKLEEDHYVMKLVVDEKGELLQDHLTGFHIQGMVLIEAARQAFLAVTEKFFFPDDLPSSHYVVINRMDTHYQSFVFAVDSDIHYRITNKSIRPGRSTFSAAISFHQNGTSCTTVDVEFSVFEASKLASKERKMAVRAIASSHQAHEPKPMVEAV</sequence>
<evidence type="ECO:0000313" key="3">
    <source>
        <dbReference type="Proteomes" id="UP000626148"/>
    </source>
</evidence>
<dbReference type="AlphaFoldDB" id="A0A918NHQ8"/>
<proteinExistence type="predicted"/>
<protein>
    <recommendedName>
        <fullName evidence="1">A-factor biosynthesis hotdog domain-containing protein</fullName>
    </recommendedName>
</protein>
<feature type="domain" description="A-factor biosynthesis hotdog" evidence="1">
    <location>
        <begin position="90"/>
        <end position="221"/>
    </location>
</feature>
<reference evidence="2" key="2">
    <citation type="submission" date="2020-09" db="EMBL/GenBank/DDBJ databases">
        <authorList>
            <person name="Sun Q."/>
            <person name="Kim S."/>
        </authorList>
    </citation>
    <scope>NUCLEOTIDE SEQUENCE</scope>
    <source>
        <strain evidence="2">KCTC 22169</strain>
    </source>
</reference>